<dbReference type="InterPro" id="IPR031705">
    <property type="entry name" value="Glyco_hydro_36_C"/>
</dbReference>
<keyword evidence="3 5" id="KW-0378">Hydrolase</keyword>
<dbReference type="RefSeq" id="WP_322410847.1">
    <property type="nucleotide sequence ID" value="NZ_CP139779.1"/>
</dbReference>
<dbReference type="InterPro" id="IPR031704">
    <property type="entry name" value="Glyco_hydro_36_N"/>
</dbReference>
<comment type="catalytic activity">
    <reaction evidence="1 5">
        <text>Hydrolysis of terminal, non-reducing alpha-D-galactose residues in alpha-D-galactosides, including galactose oligosaccharides, galactomannans and galactolipids.</text>
        <dbReference type="EC" id="3.2.1.22"/>
    </reaction>
</comment>
<accession>A0ABZ0VEX6</accession>
<protein>
    <recommendedName>
        <fullName evidence="2 5">Alpha-galactosidase</fullName>
        <ecNumber evidence="2 5">3.2.1.22</ecNumber>
    </recommendedName>
</protein>
<evidence type="ECO:0000256" key="2">
    <source>
        <dbReference type="ARBA" id="ARBA00012755"/>
    </source>
</evidence>
<dbReference type="CDD" id="cd14791">
    <property type="entry name" value="GH36"/>
    <property type="match status" value="1"/>
</dbReference>
<dbReference type="Proteomes" id="UP001324533">
    <property type="component" value="Chromosome"/>
</dbReference>
<dbReference type="PRINTS" id="PR00743">
    <property type="entry name" value="GLHYDRLASE36"/>
</dbReference>
<dbReference type="Gene3D" id="2.60.40.1180">
    <property type="entry name" value="Golgi alpha-mannosidase II"/>
    <property type="match status" value="1"/>
</dbReference>
<comment type="similarity">
    <text evidence="5">Belongs to the glycosyl hydrolase.</text>
</comment>
<dbReference type="EMBL" id="CP139779">
    <property type="protein sequence ID" value="WQB70710.1"/>
    <property type="molecule type" value="Genomic_DNA"/>
</dbReference>
<sequence length="713" mass="79389">MTPQVVHLDAEGISLLIDTGASGLPRVLYWGASLGDLSGDGVLDVARALARQTPPATLDSAWETTMFPLEGDGWSGRPGFQARWDNDHLRPRWELMSHRSDDTKFEASARDAASGLIICVSVHVADGGVVWSNASVRHDGVAATSIEVEWLEPTLPVPTPATHLTSLDGRWSREKRPAVGELPPGSTVRQSRRGRPGHDAATIFALSEGPPRWDQGRVWATHAAWSADTSYRVDRLTESLTLLGSGELLRPGEIILRRGDEYRSPAVAFIFSETGLDGIAHRVHTWLRHRPHHPRSPRPFTLNTWEAVYFDHDPRELERLADTAAEVGVERFVLDDGWFVGRRDDTTSLGDWVVDSGVWPDGLRPLADRVHALGMQFGLWFEPEMISLDSDLARDHPDWLLHDPRHLEHDASLSWRSQYVLDLADERAFAHIRNRVDALIDEIGIDYIKWDHNRDLIESVHDGRPGTHAQTDAVYRLIRELKQRHPALEIESCSSGGARTDLGILDVCDRIWASDSNDPVERQDIQRWTGLLVPPELIGAHVGPAESHSSGRVTSLGLRMATSLMGSAGLEWNILACTPDEREAITRFAAVYKELRPLIHSSVVRHPTMRDPAWRVTSFIRPDGEEAVVVVATVSGLQDARAERLRIAGLDARRRFRVSVRTEFGELVAGWNIPSWLNAHAVHLTGRALATAGLQLPVMWPMQAIVLHLTPEE</sequence>
<evidence type="ECO:0000313" key="10">
    <source>
        <dbReference type="Proteomes" id="UP001324533"/>
    </source>
</evidence>
<evidence type="ECO:0000256" key="4">
    <source>
        <dbReference type="ARBA" id="ARBA00023295"/>
    </source>
</evidence>
<feature type="domain" description="Glycosyl hydrolase family 36 N-terminal" evidence="8">
    <location>
        <begin position="23"/>
        <end position="256"/>
    </location>
</feature>
<dbReference type="InterPro" id="IPR013780">
    <property type="entry name" value="Glyco_hydro_b"/>
</dbReference>
<feature type="domain" description="Glycosyl hydrolase family 36 C-terminal" evidence="7">
    <location>
        <begin position="614"/>
        <end position="709"/>
    </location>
</feature>
<evidence type="ECO:0000256" key="1">
    <source>
        <dbReference type="ARBA" id="ARBA00001255"/>
    </source>
</evidence>
<organism evidence="9 10">
    <name type="scientific">Microbacterium invictum</name>
    <dbReference type="NCBI Taxonomy" id="515415"/>
    <lineage>
        <taxon>Bacteria</taxon>
        <taxon>Bacillati</taxon>
        <taxon>Actinomycetota</taxon>
        <taxon>Actinomycetes</taxon>
        <taxon>Micrococcales</taxon>
        <taxon>Microbacteriaceae</taxon>
        <taxon>Microbacterium</taxon>
    </lineage>
</organism>
<dbReference type="InterPro" id="IPR050985">
    <property type="entry name" value="Alpha-glycosidase_related"/>
</dbReference>
<evidence type="ECO:0000259" key="8">
    <source>
        <dbReference type="Pfam" id="PF16875"/>
    </source>
</evidence>
<keyword evidence="4 5" id="KW-0326">Glycosidase</keyword>
<dbReference type="PANTHER" id="PTHR43053">
    <property type="entry name" value="GLYCOSIDASE FAMILY 31"/>
    <property type="match status" value="1"/>
</dbReference>
<dbReference type="Pfam" id="PF16874">
    <property type="entry name" value="Glyco_hydro_36C"/>
    <property type="match status" value="1"/>
</dbReference>
<evidence type="ECO:0000256" key="6">
    <source>
        <dbReference type="SAM" id="MobiDB-lite"/>
    </source>
</evidence>
<dbReference type="Pfam" id="PF02065">
    <property type="entry name" value="Melibiase"/>
    <property type="match status" value="1"/>
</dbReference>
<dbReference type="InterPro" id="IPR002252">
    <property type="entry name" value="Glyco_hydro_36"/>
</dbReference>
<keyword evidence="10" id="KW-1185">Reference proteome</keyword>
<dbReference type="InterPro" id="IPR013785">
    <property type="entry name" value="Aldolase_TIM"/>
</dbReference>
<reference evidence="9 10" key="1">
    <citation type="submission" date="2023-06" db="EMBL/GenBank/DDBJ databases">
        <title>Rock-solubilizing bacteria, Microbacterium invictum, promotes re-establishment of vegetation in rocky wasteland by accelerating rock bio-weathering and reshaping soil bacterial community.</title>
        <authorList>
            <person name="Liu C."/>
        </authorList>
    </citation>
    <scope>NUCLEOTIDE SEQUENCE [LARGE SCALE GENOMIC DNA]</scope>
    <source>
        <strain evidence="9 10">X-18</strain>
    </source>
</reference>
<dbReference type="Gene3D" id="3.20.20.70">
    <property type="entry name" value="Aldolase class I"/>
    <property type="match status" value="1"/>
</dbReference>
<evidence type="ECO:0000256" key="3">
    <source>
        <dbReference type="ARBA" id="ARBA00022801"/>
    </source>
</evidence>
<evidence type="ECO:0000313" key="9">
    <source>
        <dbReference type="EMBL" id="WQB70710.1"/>
    </source>
</evidence>
<gene>
    <name evidence="9" type="ORF">T9R20_01775</name>
</gene>
<dbReference type="PROSITE" id="PS00512">
    <property type="entry name" value="ALPHA_GALACTOSIDASE"/>
    <property type="match status" value="1"/>
</dbReference>
<proteinExistence type="inferred from homology"/>
<dbReference type="InterPro" id="IPR017853">
    <property type="entry name" value="GH"/>
</dbReference>
<evidence type="ECO:0000259" key="7">
    <source>
        <dbReference type="Pfam" id="PF16874"/>
    </source>
</evidence>
<dbReference type="Pfam" id="PF16875">
    <property type="entry name" value="Glyco_hydro_36N"/>
    <property type="match status" value="1"/>
</dbReference>
<dbReference type="Gene3D" id="2.70.98.60">
    <property type="entry name" value="alpha-galactosidase from lactobacil brevis"/>
    <property type="match status" value="1"/>
</dbReference>
<dbReference type="InterPro" id="IPR000111">
    <property type="entry name" value="Glyco_hydro_27/36_CS"/>
</dbReference>
<dbReference type="InterPro" id="IPR038417">
    <property type="entry name" value="Alpga-gal_N_sf"/>
</dbReference>
<dbReference type="SUPFAM" id="SSF51445">
    <property type="entry name" value="(Trans)glycosidases"/>
    <property type="match status" value="1"/>
</dbReference>
<dbReference type="PANTHER" id="PTHR43053:SF3">
    <property type="entry name" value="ALPHA-GALACTOSIDASE C-RELATED"/>
    <property type="match status" value="1"/>
</dbReference>
<name>A0ABZ0VEX6_9MICO</name>
<evidence type="ECO:0000256" key="5">
    <source>
        <dbReference type="PIRNR" id="PIRNR005536"/>
    </source>
</evidence>
<dbReference type="PIRSF" id="PIRSF005536">
    <property type="entry name" value="Agal"/>
    <property type="match status" value="1"/>
</dbReference>
<dbReference type="EC" id="3.2.1.22" evidence="2 5"/>
<feature type="region of interest" description="Disordered" evidence="6">
    <location>
        <begin position="176"/>
        <end position="195"/>
    </location>
</feature>
<dbReference type="GO" id="GO:0004557">
    <property type="term" value="F:alpha-galactosidase activity"/>
    <property type="evidence" value="ECO:0007669"/>
    <property type="project" value="UniProtKB-EC"/>
</dbReference>